<name>A0A345RPC7_9PSED</name>
<dbReference type="RefSeq" id="WP_114882332.1">
    <property type="nucleotide sequence ID" value="NZ_CP029608.1"/>
</dbReference>
<keyword evidence="2" id="KW-1185">Reference proteome</keyword>
<reference evidence="1 2" key="1">
    <citation type="submission" date="2018-05" db="EMBL/GenBank/DDBJ databases">
        <title>Complete genome sequence of Pseudomonas kribbensis 46-2(T).</title>
        <authorList>
            <person name="Jeong H."/>
            <person name="Lee S.-G."/>
            <person name="Rha E."/>
            <person name="Kim H."/>
        </authorList>
    </citation>
    <scope>NUCLEOTIDE SEQUENCE [LARGE SCALE GENOMIC DNA]</scope>
    <source>
        <strain evidence="1 2">46-2</strain>
    </source>
</reference>
<evidence type="ECO:0000313" key="1">
    <source>
        <dbReference type="EMBL" id="AXI61143.1"/>
    </source>
</evidence>
<dbReference type="EMBL" id="CP029608">
    <property type="protein sequence ID" value="AXI61143.1"/>
    <property type="molecule type" value="Genomic_DNA"/>
</dbReference>
<dbReference type="Proteomes" id="UP000253720">
    <property type="component" value="Chromosome"/>
</dbReference>
<organism evidence="1 2">
    <name type="scientific">Pseudomonas kribbensis</name>
    <dbReference type="NCBI Taxonomy" id="1628086"/>
    <lineage>
        <taxon>Bacteria</taxon>
        <taxon>Pseudomonadati</taxon>
        <taxon>Pseudomonadota</taxon>
        <taxon>Gammaproteobacteria</taxon>
        <taxon>Pseudomonadales</taxon>
        <taxon>Pseudomonadaceae</taxon>
        <taxon>Pseudomonas</taxon>
    </lineage>
</organism>
<sequence length="155" mass="18063">MFNRSDFDKLSGEGMTYWNACGRCRGLYYVTYPAVAFEYPDSEETIRITRAPKQQGENGLKFWLHAECVAWHPDRESYFLGYVSDAKFEEISEAVFNQMVADQARDLIAPLKQPLHEPSGFIGALLMYSMKTEFIVSLFAEYEEEYIHFYWDTTS</sequence>
<dbReference type="KEGG" id="pke:DLD99_11895"/>
<gene>
    <name evidence="1" type="ORF">DLD99_11895</name>
</gene>
<evidence type="ECO:0000313" key="2">
    <source>
        <dbReference type="Proteomes" id="UP000253720"/>
    </source>
</evidence>
<protein>
    <submittedName>
        <fullName evidence="1">Uncharacterized protein</fullName>
    </submittedName>
</protein>
<accession>A0A345RPC7</accession>
<dbReference type="AlphaFoldDB" id="A0A345RPC7"/>
<proteinExistence type="predicted"/>